<sequence length="260" mass="29653">SVNIESCEHLHIEMILSRYARKLLSNYSLVDLGTFAAHLEFDLTPWLTKERFRAACVDNFIRAMSYTHDYFEWDYPKCNAVPTLGRGVSQISASTLQSTSEIATPTTPIESELGYPNTTVDGEIEARLLSIRDENEPCDTFSDSVSIMTSLDEMSNADGRGNMAATSPPTMSEIMTVLDQKHHLVKHRSTEKLKYLLNVFAEARCLDWVIIFTLILCDLNTFNHVLEKVSAFKDMTKSRLDMLMSSLEDLNDWLEEKWYV</sequence>
<dbReference type="GO" id="GO:0006886">
    <property type="term" value="P:intracellular protein transport"/>
    <property type="evidence" value="ECO:0007669"/>
    <property type="project" value="InterPro"/>
</dbReference>
<dbReference type="GO" id="GO:0000139">
    <property type="term" value="C:Golgi membrane"/>
    <property type="evidence" value="ECO:0007669"/>
    <property type="project" value="TreeGrafter"/>
</dbReference>
<dbReference type="GO" id="GO:0005829">
    <property type="term" value="C:cytosol"/>
    <property type="evidence" value="ECO:0007669"/>
    <property type="project" value="TreeGrafter"/>
</dbReference>
<name>A0A7M5WX18_9CNID</name>
<accession>A0A7M5WX18</accession>
<dbReference type="PANTHER" id="PTHR22746:SF10">
    <property type="entry name" value="GUANINE NUCLEOTIDE EXCHANGE FACTOR SUBUNIT RIC1"/>
    <property type="match status" value="1"/>
</dbReference>
<dbReference type="GO" id="GO:0042147">
    <property type="term" value="P:retrograde transport, endosome to Golgi"/>
    <property type="evidence" value="ECO:0007669"/>
    <property type="project" value="TreeGrafter"/>
</dbReference>
<evidence type="ECO:0000313" key="1">
    <source>
        <dbReference type="EnsemblMetazoa" id="CLYHEMP014500.1"/>
    </source>
</evidence>
<dbReference type="EnsemblMetazoa" id="CLYHEMT014500.1">
    <property type="protein sequence ID" value="CLYHEMP014500.1"/>
    <property type="gene ID" value="CLYHEMG014500"/>
</dbReference>
<dbReference type="GO" id="GO:0034066">
    <property type="term" value="C:Ric1-Rgp1 guanyl-nucleotide exchange factor complex"/>
    <property type="evidence" value="ECO:0007669"/>
    <property type="project" value="InterPro"/>
</dbReference>
<dbReference type="InterPro" id="IPR040096">
    <property type="entry name" value="Ric1"/>
</dbReference>
<dbReference type="AlphaFoldDB" id="A0A7M5WX18"/>
<keyword evidence="2" id="KW-1185">Reference proteome</keyword>
<reference evidence="1" key="1">
    <citation type="submission" date="2021-01" db="UniProtKB">
        <authorList>
            <consortium name="EnsemblMetazoa"/>
        </authorList>
    </citation>
    <scope>IDENTIFICATION</scope>
</reference>
<protein>
    <submittedName>
        <fullName evidence="1">Uncharacterized protein</fullName>
    </submittedName>
</protein>
<organism evidence="1 2">
    <name type="scientific">Clytia hemisphaerica</name>
    <dbReference type="NCBI Taxonomy" id="252671"/>
    <lineage>
        <taxon>Eukaryota</taxon>
        <taxon>Metazoa</taxon>
        <taxon>Cnidaria</taxon>
        <taxon>Hydrozoa</taxon>
        <taxon>Hydroidolina</taxon>
        <taxon>Leptothecata</taxon>
        <taxon>Obeliida</taxon>
        <taxon>Clytiidae</taxon>
        <taxon>Clytia</taxon>
    </lineage>
</organism>
<proteinExistence type="predicted"/>
<dbReference type="OrthoDB" id="67540at2759"/>
<dbReference type="Proteomes" id="UP000594262">
    <property type="component" value="Unplaced"/>
</dbReference>
<dbReference type="PANTHER" id="PTHR22746">
    <property type="entry name" value="RAB6A-GEF COMPLEX PARTNER PROTEIN 1"/>
    <property type="match status" value="1"/>
</dbReference>
<evidence type="ECO:0000313" key="2">
    <source>
        <dbReference type="Proteomes" id="UP000594262"/>
    </source>
</evidence>